<dbReference type="InterPro" id="IPR018201">
    <property type="entry name" value="Ketoacyl_synth_AS"/>
</dbReference>
<dbReference type="PANTHER" id="PTHR11712">
    <property type="entry name" value="POLYKETIDE SYNTHASE-RELATED"/>
    <property type="match status" value="1"/>
</dbReference>
<dbReference type="UniPathway" id="UPA00094"/>
<proteinExistence type="inferred from homology"/>
<dbReference type="NCBIfam" id="NF006618">
    <property type="entry name" value="PRK09185.1"/>
    <property type="match status" value="1"/>
</dbReference>
<organism evidence="6 7">
    <name type="scientific">Umboniibacter marinipuniceus</name>
    <dbReference type="NCBI Taxonomy" id="569599"/>
    <lineage>
        <taxon>Bacteria</taxon>
        <taxon>Pseudomonadati</taxon>
        <taxon>Pseudomonadota</taxon>
        <taxon>Gammaproteobacteria</taxon>
        <taxon>Cellvibrionales</taxon>
        <taxon>Cellvibrionaceae</taxon>
        <taxon>Umboniibacter</taxon>
    </lineage>
</organism>
<evidence type="ECO:0000313" key="7">
    <source>
        <dbReference type="Proteomes" id="UP000267187"/>
    </source>
</evidence>
<sequence length="389" mass="40580">MSECRIVAAAALSSAGTTLAECYASVVGSQLCLRPKTRAGISSFFGEVSLNAQLPEDWPANHYSRNNTMLWQLFCQIADEFQALIAEVPAHRIGVVIGTSTSGIAESEPYFQALAAGDGSEKDTLFHLDQQDISSPSVSLATYLGLTGPCLSISTACSSGANALGTAKRWLENDICDLVIAGGVDTLCDLTIQGFDSLGAMSHQRCLPFSSQRAGINLGEGGALFLLTADSKGIQVAGVGSASDAHHFSAPHPEALGAKNAMKMALEQAQLGPADIGYLNLHGTATEQNDTMESKAVRSVFGQVDCSSTKGVMGHTLGAAGAIECALCFSCLELNQLPANTTDVLAEEFADIGLLRETKIKSDLGAVMSNSFAFGGSNVSVVLTKRESN</sequence>
<dbReference type="InterPro" id="IPR014031">
    <property type="entry name" value="Ketoacyl_synth_C"/>
</dbReference>
<name>A0A3M0AD83_9GAMM</name>
<dbReference type="SUPFAM" id="SSF53901">
    <property type="entry name" value="Thiolase-like"/>
    <property type="match status" value="1"/>
</dbReference>
<dbReference type="InterPro" id="IPR016039">
    <property type="entry name" value="Thiolase-like"/>
</dbReference>
<comment type="pathway">
    <text evidence="1">Lipid metabolism; fatty acid biosynthesis.</text>
</comment>
<protein>
    <submittedName>
        <fullName evidence="6">3-oxoacyl-[acyl-carrier-protein] synthase-1</fullName>
    </submittedName>
</protein>
<dbReference type="Pfam" id="PF00109">
    <property type="entry name" value="ketoacyl-synt"/>
    <property type="match status" value="1"/>
</dbReference>
<comment type="similarity">
    <text evidence="2 4">Belongs to the thiolase-like superfamily. Beta-ketoacyl-ACP synthases family.</text>
</comment>
<dbReference type="SMART" id="SM00825">
    <property type="entry name" value="PKS_KS"/>
    <property type="match status" value="1"/>
</dbReference>
<dbReference type="PROSITE" id="PS52004">
    <property type="entry name" value="KS3_2"/>
    <property type="match status" value="1"/>
</dbReference>
<evidence type="ECO:0000256" key="3">
    <source>
        <dbReference type="ARBA" id="ARBA00022679"/>
    </source>
</evidence>
<dbReference type="AlphaFoldDB" id="A0A3M0AD83"/>
<dbReference type="InterPro" id="IPR000794">
    <property type="entry name" value="Beta-ketoacyl_synthase"/>
</dbReference>
<dbReference type="CDD" id="cd00834">
    <property type="entry name" value="KAS_I_II"/>
    <property type="match status" value="1"/>
</dbReference>
<evidence type="ECO:0000313" key="6">
    <source>
        <dbReference type="EMBL" id="RMA82486.1"/>
    </source>
</evidence>
<dbReference type="Pfam" id="PF02801">
    <property type="entry name" value="Ketoacyl-synt_C"/>
    <property type="match status" value="1"/>
</dbReference>
<dbReference type="InterPro" id="IPR020841">
    <property type="entry name" value="PKS_Beta-ketoAc_synthase_dom"/>
</dbReference>
<dbReference type="PROSITE" id="PS00606">
    <property type="entry name" value="KS3_1"/>
    <property type="match status" value="1"/>
</dbReference>
<dbReference type="InterPro" id="IPR014030">
    <property type="entry name" value="Ketoacyl_synth_N"/>
</dbReference>
<dbReference type="EMBL" id="REFJ01000001">
    <property type="protein sequence ID" value="RMA82486.1"/>
    <property type="molecule type" value="Genomic_DNA"/>
</dbReference>
<dbReference type="GO" id="GO:0006633">
    <property type="term" value="P:fatty acid biosynthetic process"/>
    <property type="evidence" value="ECO:0007669"/>
    <property type="project" value="UniProtKB-UniPathway"/>
</dbReference>
<dbReference type="RefSeq" id="WP_170150750.1">
    <property type="nucleotide sequence ID" value="NZ_REFJ01000001.1"/>
</dbReference>
<dbReference type="Proteomes" id="UP000267187">
    <property type="component" value="Unassembled WGS sequence"/>
</dbReference>
<evidence type="ECO:0000259" key="5">
    <source>
        <dbReference type="PROSITE" id="PS52004"/>
    </source>
</evidence>
<dbReference type="Gene3D" id="3.40.47.10">
    <property type="match status" value="1"/>
</dbReference>
<evidence type="ECO:0000256" key="4">
    <source>
        <dbReference type="RuleBase" id="RU003694"/>
    </source>
</evidence>
<keyword evidence="3 4" id="KW-0808">Transferase</keyword>
<gene>
    <name evidence="6" type="ORF">DFR27_0435</name>
</gene>
<evidence type="ECO:0000256" key="1">
    <source>
        <dbReference type="ARBA" id="ARBA00005194"/>
    </source>
</evidence>
<dbReference type="GO" id="GO:0005829">
    <property type="term" value="C:cytosol"/>
    <property type="evidence" value="ECO:0007669"/>
    <property type="project" value="TreeGrafter"/>
</dbReference>
<dbReference type="PANTHER" id="PTHR11712:SF320">
    <property type="entry name" value="BETA-KETOACYL SYNTHASE"/>
    <property type="match status" value="1"/>
</dbReference>
<keyword evidence="7" id="KW-1185">Reference proteome</keyword>
<accession>A0A3M0AD83</accession>
<dbReference type="GO" id="GO:0004315">
    <property type="term" value="F:3-oxoacyl-[acyl-carrier-protein] synthase activity"/>
    <property type="evidence" value="ECO:0007669"/>
    <property type="project" value="InterPro"/>
</dbReference>
<reference evidence="6 7" key="1">
    <citation type="submission" date="2018-10" db="EMBL/GenBank/DDBJ databases">
        <title>Genomic Encyclopedia of Type Strains, Phase IV (KMG-IV): sequencing the most valuable type-strain genomes for metagenomic binning, comparative biology and taxonomic classification.</title>
        <authorList>
            <person name="Goeker M."/>
        </authorList>
    </citation>
    <scope>NUCLEOTIDE SEQUENCE [LARGE SCALE GENOMIC DNA]</scope>
    <source>
        <strain evidence="6 7">DSM 25080</strain>
    </source>
</reference>
<evidence type="ECO:0000256" key="2">
    <source>
        <dbReference type="ARBA" id="ARBA00008467"/>
    </source>
</evidence>
<comment type="caution">
    <text evidence="6">The sequence shown here is derived from an EMBL/GenBank/DDBJ whole genome shotgun (WGS) entry which is preliminary data.</text>
</comment>
<feature type="domain" description="Ketosynthase family 3 (KS3)" evidence="5">
    <location>
        <begin position="1"/>
        <end position="385"/>
    </location>
</feature>